<proteinExistence type="predicted"/>
<dbReference type="PANTHER" id="PTHR37540:SF5">
    <property type="entry name" value="TRANSCRIPTION FACTOR DOMAIN-CONTAINING PROTEIN"/>
    <property type="match status" value="1"/>
</dbReference>
<evidence type="ECO:0000313" key="3">
    <source>
        <dbReference type="Proteomes" id="UP000235786"/>
    </source>
</evidence>
<keyword evidence="3" id="KW-1185">Reference proteome</keyword>
<dbReference type="InterPro" id="IPR021858">
    <property type="entry name" value="Fun_TF"/>
</dbReference>
<evidence type="ECO:0000313" key="2">
    <source>
        <dbReference type="EMBL" id="PMD39215.1"/>
    </source>
</evidence>
<accession>A0A2J6RL22</accession>
<dbReference type="Proteomes" id="UP000235786">
    <property type="component" value="Unassembled WGS sequence"/>
</dbReference>
<evidence type="ECO:0000256" key="1">
    <source>
        <dbReference type="SAM" id="MobiDB-lite"/>
    </source>
</evidence>
<gene>
    <name evidence="2" type="ORF">L207DRAFT_635169</name>
</gene>
<name>A0A2J6RL22_HYAVF</name>
<dbReference type="EMBL" id="KZ613947">
    <property type="protein sequence ID" value="PMD39215.1"/>
    <property type="molecule type" value="Genomic_DNA"/>
</dbReference>
<organism evidence="2 3">
    <name type="scientific">Hyaloscypha variabilis (strain UAMH 11265 / GT02V1 / F)</name>
    <name type="common">Meliniomyces variabilis</name>
    <dbReference type="NCBI Taxonomy" id="1149755"/>
    <lineage>
        <taxon>Eukaryota</taxon>
        <taxon>Fungi</taxon>
        <taxon>Dikarya</taxon>
        <taxon>Ascomycota</taxon>
        <taxon>Pezizomycotina</taxon>
        <taxon>Leotiomycetes</taxon>
        <taxon>Helotiales</taxon>
        <taxon>Hyaloscyphaceae</taxon>
        <taxon>Hyaloscypha</taxon>
        <taxon>Hyaloscypha variabilis</taxon>
    </lineage>
</organism>
<evidence type="ECO:0008006" key="4">
    <source>
        <dbReference type="Google" id="ProtNLM"/>
    </source>
</evidence>
<feature type="region of interest" description="Disordered" evidence="1">
    <location>
        <begin position="1"/>
        <end position="44"/>
    </location>
</feature>
<protein>
    <recommendedName>
        <fullName evidence="4">C6 transcription factor</fullName>
    </recommendedName>
</protein>
<reference evidence="2 3" key="1">
    <citation type="submission" date="2016-04" db="EMBL/GenBank/DDBJ databases">
        <title>A degradative enzymes factory behind the ericoid mycorrhizal symbiosis.</title>
        <authorList>
            <consortium name="DOE Joint Genome Institute"/>
            <person name="Martino E."/>
            <person name="Morin E."/>
            <person name="Grelet G."/>
            <person name="Kuo A."/>
            <person name="Kohler A."/>
            <person name="Daghino S."/>
            <person name="Barry K."/>
            <person name="Choi C."/>
            <person name="Cichocki N."/>
            <person name="Clum A."/>
            <person name="Copeland A."/>
            <person name="Hainaut M."/>
            <person name="Haridas S."/>
            <person name="Labutti K."/>
            <person name="Lindquist E."/>
            <person name="Lipzen A."/>
            <person name="Khouja H.-R."/>
            <person name="Murat C."/>
            <person name="Ohm R."/>
            <person name="Olson A."/>
            <person name="Spatafora J."/>
            <person name="Veneault-Fourrey C."/>
            <person name="Henrissat B."/>
            <person name="Grigoriev I."/>
            <person name="Martin F."/>
            <person name="Perotto S."/>
        </authorList>
    </citation>
    <scope>NUCLEOTIDE SEQUENCE [LARGE SCALE GENOMIC DNA]</scope>
    <source>
        <strain evidence="2 3">F</strain>
    </source>
</reference>
<dbReference type="OrthoDB" id="3557512at2759"/>
<dbReference type="PANTHER" id="PTHR37540">
    <property type="entry name" value="TRANSCRIPTION FACTOR (ACR-2), PUTATIVE-RELATED-RELATED"/>
    <property type="match status" value="1"/>
</dbReference>
<feature type="compositionally biased region" description="Acidic residues" evidence="1">
    <location>
        <begin position="13"/>
        <end position="23"/>
    </location>
</feature>
<feature type="compositionally biased region" description="Basic and acidic residues" evidence="1">
    <location>
        <begin position="1"/>
        <end position="10"/>
    </location>
</feature>
<dbReference type="Pfam" id="PF11951">
    <property type="entry name" value="Fungal_trans_2"/>
    <property type="match status" value="1"/>
</dbReference>
<sequence>MKHIPKKEMSTDVADEATEEGTDGEPSPPLPTGSGPRPLKWVTQKPRRGFTFNQEGEGMTSDVQSGSLQFVGETGVARPVGMFRTVIRSQARSRRQYRRKASEPVRRTLHDLLPRTDSSSDSPAKASNAFVLNSTHQAEAAFASASLNPDLGSTTVDPFGALCIRDDVGNALSLIHYYRSVFLETLTSTSLKDELLSYAMSDPALLHSVLAHSAHHFSRMSPNDSTSDFLYHKGQAIRLLNTRIRDPDLQSAVNPTLCAVACMALLEIVTGKMDSAKIHARGLGVLVNSRGGIQALASHPLTRGFIIWTDTMAALIMESEPCIQQDQRTPPSNVDWVLDSPSASRYQAKLSNCTGLPLLSQETIDVLKGLRYYTSTKDNLPSSHEMAELQPILDGSGRLDRRLMKIIRLDILNPPDQMTVIFKLFGNAALIHQIMFIRQSPIRLSLTNILSSRIRILLEGADLSLLRAQYPDMMLWILVVGGIGGIGTPNQWWYAGLLVDACLAMGVRTREELVATLADFLWSDQYLGPVAVEFWNDVIKWQGANG</sequence>
<dbReference type="AlphaFoldDB" id="A0A2J6RL22"/>